<proteinExistence type="predicted"/>
<evidence type="ECO:0000256" key="1">
    <source>
        <dbReference type="SAM" id="MobiDB-lite"/>
    </source>
</evidence>
<dbReference type="GeneID" id="96296677"/>
<dbReference type="Proteomes" id="UP000199111">
    <property type="component" value="Unassembled WGS sequence"/>
</dbReference>
<dbReference type="GO" id="GO:0003677">
    <property type="term" value="F:DNA binding"/>
    <property type="evidence" value="ECO:0007669"/>
    <property type="project" value="InterPro"/>
</dbReference>
<keyword evidence="3" id="KW-1185">Reference proteome</keyword>
<organism evidence="2 3">
    <name type="scientific">Streptosporangium canum</name>
    <dbReference type="NCBI Taxonomy" id="324952"/>
    <lineage>
        <taxon>Bacteria</taxon>
        <taxon>Bacillati</taxon>
        <taxon>Actinomycetota</taxon>
        <taxon>Actinomycetes</taxon>
        <taxon>Streptosporangiales</taxon>
        <taxon>Streptosporangiaceae</taxon>
        <taxon>Streptosporangium</taxon>
    </lineage>
</organism>
<protein>
    <submittedName>
        <fullName evidence="2">Uncharacterized protein</fullName>
    </submittedName>
</protein>
<evidence type="ECO:0000313" key="2">
    <source>
        <dbReference type="EMBL" id="SFI30392.1"/>
    </source>
</evidence>
<dbReference type="InterPro" id="IPR036162">
    <property type="entry name" value="Resolvase-like_N_sf"/>
</dbReference>
<reference evidence="3" key="1">
    <citation type="submission" date="2016-10" db="EMBL/GenBank/DDBJ databases">
        <authorList>
            <person name="Varghese N."/>
            <person name="Submissions S."/>
        </authorList>
    </citation>
    <scope>NUCLEOTIDE SEQUENCE [LARGE SCALE GENOMIC DNA]</scope>
    <source>
        <strain evidence="3">CGMCC 4.2126</strain>
    </source>
</reference>
<dbReference type="GO" id="GO:0000150">
    <property type="term" value="F:DNA strand exchange activity"/>
    <property type="evidence" value="ECO:0007669"/>
    <property type="project" value="InterPro"/>
</dbReference>
<gene>
    <name evidence="2" type="ORF">SAMN05216275_102343</name>
</gene>
<feature type="region of interest" description="Disordered" evidence="1">
    <location>
        <begin position="1"/>
        <end position="36"/>
    </location>
</feature>
<dbReference type="EMBL" id="FOQY01000002">
    <property type="protein sequence ID" value="SFI30392.1"/>
    <property type="molecule type" value="Genomic_DNA"/>
</dbReference>
<dbReference type="SUPFAM" id="SSF53041">
    <property type="entry name" value="Resolvase-like"/>
    <property type="match status" value="1"/>
</dbReference>
<dbReference type="RefSeq" id="WP_143120796.1">
    <property type="nucleotide sequence ID" value="NZ_FOQY01000002.1"/>
</dbReference>
<accession>A0A1I3H489</accession>
<sequence length="105" mass="11844">MVTSPDHQRHDDGRGISHCREVVEETAGTRRGRSKPTATIERMTAGDTLVVYMPDRVARSVKEPPVFLEDTLAPRGINLEISGSRQQWRKIQRLWFLHGRPGGPS</sequence>
<evidence type="ECO:0000313" key="3">
    <source>
        <dbReference type="Proteomes" id="UP000199111"/>
    </source>
</evidence>
<dbReference type="AlphaFoldDB" id="A0A1I3H489"/>
<name>A0A1I3H489_9ACTN</name>
<feature type="compositionally biased region" description="Basic and acidic residues" evidence="1">
    <location>
        <begin position="1"/>
        <end position="23"/>
    </location>
</feature>